<keyword evidence="3" id="KW-1185">Reference proteome</keyword>
<reference evidence="2 3" key="1">
    <citation type="submission" date="2024-02" db="EMBL/GenBank/DDBJ databases">
        <title>High-quality chromosome-scale genome assembly of Pensacola bahiagrass (Paspalum notatum Flugge var. saurae).</title>
        <authorList>
            <person name="Vega J.M."/>
            <person name="Podio M."/>
            <person name="Orjuela J."/>
            <person name="Siena L.A."/>
            <person name="Pessino S.C."/>
            <person name="Combes M.C."/>
            <person name="Mariac C."/>
            <person name="Albertini E."/>
            <person name="Pupilli F."/>
            <person name="Ortiz J.P.A."/>
            <person name="Leblanc O."/>
        </authorList>
    </citation>
    <scope>NUCLEOTIDE SEQUENCE [LARGE SCALE GENOMIC DNA]</scope>
    <source>
        <strain evidence="2">R1</strain>
        <tissue evidence="2">Leaf</tissue>
    </source>
</reference>
<dbReference type="PANTHER" id="PTHR36617:SF14">
    <property type="entry name" value="REVERSE TRANSCRIPTASE ZINC-BINDING DOMAIN-CONTAINING PROTEIN"/>
    <property type="match status" value="1"/>
</dbReference>
<dbReference type="Proteomes" id="UP001341281">
    <property type="component" value="Chromosome 10"/>
</dbReference>
<dbReference type="InterPro" id="IPR026960">
    <property type="entry name" value="RVT-Znf"/>
</dbReference>
<sequence length="332" mass="38429">MSAVEDMLKKKYHLIKWDQIRQPKEQGGLGIIDLEVQNKCLLSKWLFKLANEDGMWQGLIRNKYLKSKPLGSGIKKPGVFHFWAGLMEVKQDFLSLVSFYIGDGSFLEDTWCGNQPLKLSYPSLFNVVTNKDATVADVMSSSPLNISFRRGLYGDRLRAWFELVGRIMNQELRGGKDVFRWDLNKTGLFSVRSMYKHLINNGLKVSQEIWRTKIPLKTKIFMWYIKRGVLLTKDNLARRNWFGHQSCCFCNYNESIHHLFFDCRLAKGTFWLRQWAKLQRNEEHVQCITQGAKNLEEAGSFTVKQGQRLILPFDDVPSLPGQVNKPARLGSL</sequence>
<dbReference type="PANTHER" id="PTHR36617">
    <property type="entry name" value="PROTEIN, PUTATIVE-RELATED"/>
    <property type="match status" value="1"/>
</dbReference>
<evidence type="ECO:0000259" key="1">
    <source>
        <dbReference type="Pfam" id="PF13966"/>
    </source>
</evidence>
<gene>
    <name evidence="2" type="ORF">U9M48_042444</name>
</gene>
<evidence type="ECO:0000313" key="2">
    <source>
        <dbReference type="EMBL" id="WVZ96861.1"/>
    </source>
</evidence>
<dbReference type="AlphaFoldDB" id="A0AAQ3XEH5"/>
<name>A0AAQ3XEH5_PASNO</name>
<proteinExistence type="predicted"/>
<dbReference type="Pfam" id="PF13966">
    <property type="entry name" value="zf-RVT"/>
    <property type="match status" value="1"/>
</dbReference>
<organism evidence="2 3">
    <name type="scientific">Paspalum notatum var. saurae</name>
    <dbReference type="NCBI Taxonomy" id="547442"/>
    <lineage>
        <taxon>Eukaryota</taxon>
        <taxon>Viridiplantae</taxon>
        <taxon>Streptophyta</taxon>
        <taxon>Embryophyta</taxon>
        <taxon>Tracheophyta</taxon>
        <taxon>Spermatophyta</taxon>
        <taxon>Magnoliopsida</taxon>
        <taxon>Liliopsida</taxon>
        <taxon>Poales</taxon>
        <taxon>Poaceae</taxon>
        <taxon>PACMAD clade</taxon>
        <taxon>Panicoideae</taxon>
        <taxon>Andropogonodae</taxon>
        <taxon>Paspaleae</taxon>
        <taxon>Paspalinae</taxon>
        <taxon>Paspalum</taxon>
    </lineage>
</organism>
<protein>
    <recommendedName>
        <fullName evidence="1">Reverse transcriptase zinc-binding domain-containing protein</fullName>
    </recommendedName>
</protein>
<evidence type="ECO:0000313" key="3">
    <source>
        <dbReference type="Proteomes" id="UP001341281"/>
    </source>
</evidence>
<dbReference type="EMBL" id="CP144754">
    <property type="protein sequence ID" value="WVZ96861.1"/>
    <property type="molecule type" value="Genomic_DNA"/>
</dbReference>
<accession>A0AAQ3XEH5</accession>
<feature type="domain" description="Reverse transcriptase zinc-binding" evidence="1">
    <location>
        <begin position="189"/>
        <end position="268"/>
    </location>
</feature>